<organism evidence="3 4">
    <name type="scientific">Abditibacterium utsteinense</name>
    <dbReference type="NCBI Taxonomy" id="1960156"/>
    <lineage>
        <taxon>Bacteria</taxon>
        <taxon>Pseudomonadati</taxon>
        <taxon>Abditibacteriota</taxon>
        <taxon>Abditibacteriia</taxon>
        <taxon>Abditibacteriales</taxon>
        <taxon>Abditibacteriaceae</taxon>
        <taxon>Abditibacterium</taxon>
    </lineage>
</organism>
<comment type="caution">
    <text evidence="3">The sequence shown here is derived from an EMBL/GenBank/DDBJ whole genome shotgun (WGS) entry which is preliminary data.</text>
</comment>
<dbReference type="InParanoid" id="A0A2S8STW9"/>
<dbReference type="EMBL" id="NIGF01000006">
    <property type="protein sequence ID" value="PQV64252.1"/>
    <property type="molecule type" value="Genomic_DNA"/>
</dbReference>
<name>A0A2S8STW9_9BACT</name>
<feature type="domain" description="Response regulatory" evidence="2">
    <location>
        <begin position="2"/>
        <end position="110"/>
    </location>
</feature>
<comment type="caution">
    <text evidence="1">Lacks conserved residue(s) required for the propagation of feature annotation.</text>
</comment>
<dbReference type="Proteomes" id="UP000237684">
    <property type="component" value="Unassembled WGS sequence"/>
</dbReference>
<evidence type="ECO:0000259" key="2">
    <source>
        <dbReference type="PROSITE" id="PS50110"/>
    </source>
</evidence>
<dbReference type="RefSeq" id="WP_105483391.1">
    <property type="nucleotide sequence ID" value="NZ_NIGF01000006.1"/>
</dbReference>
<dbReference type="InterPro" id="IPR001789">
    <property type="entry name" value="Sig_transdc_resp-reg_receiver"/>
</dbReference>
<gene>
    <name evidence="3" type="ORF">B1R32_10698</name>
</gene>
<dbReference type="PROSITE" id="PS50110">
    <property type="entry name" value="RESPONSE_REGULATORY"/>
    <property type="match status" value="1"/>
</dbReference>
<sequence>MKTLLLDDNLLSQTRVEAQLKRAGCEVQTRRALPENDDFELIVINLGSRSMPGLKWLEAAKNQFPKAVLWAFCGHLEIEIRRAALKIGVDKLLTNEVAMSELGAQLGAHFLGAPA</sequence>
<keyword evidence="4" id="KW-1185">Reference proteome</keyword>
<dbReference type="Gene3D" id="3.40.50.2300">
    <property type="match status" value="1"/>
</dbReference>
<accession>A0A2S8STW9</accession>
<dbReference type="InterPro" id="IPR011006">
    <property type="entry name" value="CheY-like_superfamily"/>
</dbReference>
<dbReference type="CDD" id="cd00156">
    <property type="entry name" value="REC"/>
    <property type="match status" value="1"/>
</dbReference>
<dbReference type="AlphaFoldDB" id="A0A2S8STW9"/>
<evidence type="ECO:0000256" key="1">
    <source>
        <dbReference type="PROSITE-ProRule" id="PRU00169"/>
    </source>
</evidence>
<evidence type="ECO:0000313" key="4">
    <source>
        <dbReference type="Proteomes" id="UP000237684"/>
    </source>
</evidence>
<dbReference type="GO" id="GO:0000160">
    <property type="term" value="P:phosphorelay signal transduction system"/>
    <property type="evidence" value="ECO:0007669"/>
    <property type="project" value="InterPro"/>
</dbReference>
<dbReference type="SUPFAM" id="SSF52172">
    <property type="entry name" value="CheY-like"/>
    <property type="match status" value="1"/>
</dbReference>
<evidence type="ECO:0000313" key="3">
    <source>
        <dbReference type="EMBL" id="PQV64252.1"/>
    </source>
</evidence>
<protein>
    <recommendedName>
        <fullName evidence="2">Response regulatory domain-containing protein</fullName>
    </recommendedName>
</protein>
<proteinExistence type="predicted"/>
<reference evidence="3 4" key="1">
    <citation type="journal article" date="2018" name="Syst. Appl. Microbiol.">
        <title>Abditibacterium utsteinense sp. nov., the first cultivated member of candidate phylum FBP, isolated from ice-free Antarctic soil samples.</title>
        <authorList>
            <person name="Tahon G."/>
            <person name="Tytgat B."/>
            <person name="Lebbe L."/>
            <person name="Carlier A."/>
            <person name="Willems A."/>
        </authorList>
    </citation>
    <scope>NUCLEOTIDE SEQUENCE [LARGE SCALE GENOMIC DNA]</scope>
    <source>
        <strain evidence="3 4">LMG 29911</strain>
    </source>
</reference>